<evidence type="ECO:0000313" key="2">
    <source>
        <dbReference type="EMBL" id="CAH3186327.1"/>
    </source>
</evidence>
<feature type="region of interest" description="Disordered" evidence="1">
    <location>
        <begin position="114"/>
        <end position="147"/>
    </location>
</feature>
<organism evidence="2 3">
    <name type="scientific">Porites evermanni</name>
    <dbReference type="NCBI Taxonomy" id="104178"/>
    <lineage>
        <taxon>Eukaryota</taxon>
        <taxon>Metazoa</taxon>
        <taxon>Cnidaria</taxon>
        <taxon>Anthozoa</taxon>
        <taxon>Hexacorallia</taxon>
        <taxon>Scleractinia</taxon>
        <taxon>Fungiina</taxon>
        <taxon>Poritidae</taxon>
        <taxon>Porites</taxon>
    </lineage>
</organism>
<keyword evidence="3" id="KW-1185">Reference proteome</keyword>
<feature type="compositionally biased region" description="Polar residues" evidence="1">
    <location>
        <begin position="137"/>
        <end position="147"/>
    </location>
</feature>
<protein>
    <submittedName>
        <fullName evidence="2">Uncharacterized protein</fullName>
    </submittedName>
</protein>
<dbReference type="Pfam" id="PF15008">
    <property type="entry name" value="DUF4518"/>
    <property type="match status" value="1"/>
</dbReference>
<name>A0ABN8S7Y4_9CNID</name>
<dbReference type="InterPro" id="IPR026698">
    <property type="entry name" value="UPF_C3orf38"/>
</dbReference>
<dbReference type="Proteomes" id="UP001159427">
    <property type="component" value="Unassembled WGS sequence"/>
</dbReference>
<proteinExistence type="predicted"/>
<sequence length="307" mass="34400">LQKRKCVVVDGKTWEMLSDREKEGCKTILNKLPQKDLLTLTDTVTNRVVTPENTQEAVDAIITYSHTAGQLLRRKKVKREHIYQYLAENGVVEPGSSDKPTLIRRLLLYWGSSQEDSDNENENESEKLADNAEELRTTSSNPSGTVSCNSSFDTNVNGQQLAEYFIPWFYKILNTFNTSTDGTSPEWGPQHFWADARASVLMVSDGQEHDECQGALAVSEKFRELVCKEKLLFNANVGGAKGQIDAYGLVKISVGGTVHRFSSCLGIFEQSFGLIRDPQMQNNWKIKFTDLKLKAHGVEGESRKAIT</sequence>
<gene>
    <name evidence="2" type="ORF">PEVE_00016799</name>
</gene>
<dbReference type="PANTHER" id="PTHR21084:SF1">
    <property type="entry name" value="DENSE INCISORS"/>
    <property type="match status" value="1"/>
</dbReference>
<comment type="caution">
    <text evidence="2">The sequence shown here is derived from an EMBL/GenBank/DDBJ whole genome shotgun (WGS) entry which is preliminary data.</text>
</comment>
<feature type="non-terminal residue" evidence="2">
    <location>
        <position position="1"/>
    </location>
</feature>
<accession>A0ABN8S7Y4</accession>
<evidence type="ECO:0000256" key="1">
    <source>
        <dbReference type="SAM" id="MobiDB-lite"/>
    </source>
</evidence>
<dbReference type="EMBL" id="CALNXI010002327">
    <property type="protein sequence ID" value="CAH3186327.1"/>
    <property type="molecule type" value="Genomic_DNA"/>
</dbReference>
<dbReference type="PANTHER" id="PTHR21084">
    <property type="entry name" value="DENSE INCISORS"/>
    <property type="match status" value="1"/>
</dbReference>
<reference evidence="2 3" key="1">
    <citation type="submission" date="2022-05" db="EMBL/GenBank/DDBJ databases">
        <authorList>
            <consortium name="Genoscope - CEA"/>
            <person name="William W."/>
        </authorList>
    </citation>
    <scope>NUCLEOTIDE SEQUENCE [LARGE SCALE GENOMIC DNA]</scope>
</reference>
<evidence type="ECO:0000313" key="3">
    <source>
        <dbReference type="Proteomes" id="UP001159427"/>
    </source>
</evidence>
<feature type="compositionally biased region" description="Basic and acidic residues" evidence="1">
    <location>
        <begin position="124"/>
        <end position="136"/>
    </location>
</feature>